<evidence type="ECO:0000313" key="3">
    <source>
        <dbReference type="Proteomes" id="UP001642483"/>
    </source>
</evidence>
<feature type="repeat" description="TPR" evidence="1">
    <location>
        <begin position="75"/>
        <end position="108"/>
    </location>
</feature>
<dbReference type="PROSITE" id="PS50005">
    <property type="entry name" value="TPR"/>
    <property type="match status" value="1"/>
</dbReference>
<keyword evidence="3" id="KW-1185">Reference proteome</keyword>
<evidence type="ECO:0000313" key="2">
    <source>
        <dbReference type="EMBL" id="CAK8673129.1"/>
    </source>
</evidence>
<name>A0ABP0F3Y0_CLALP</name>
<dbReference type="Gene3D" id="1.25.40.10">
    <property type="entry name" value="Tetratricopeptide repeat domain"/>
    <property type="match status" value="1"/>
</dbReference>
<dbReference type="EMBL" id="CAWYQH010000002">
    <property type="protein sequence ID" value="CAK8673129.1"/>
    <property type="molecule type" value="Genomic_DNA"/>
</dbReference>
<dbReference type="SUPFAM" id="SSF48452">
    <property type="entry name" value="TPR-like"/>
    <property type="match status" value="1"/>
</dbReference>
<accession>A0ABP0F3Y0</accession>
<organism evidence="2 3">
    <name type="scientific">Clavelina lepadiformis</name>
    <name type="common">Light-bulb sea squirt</name>
    <name type="synonym">Ascidia lepadiformis</name>
    <dbReference type="NCBI Taxonomy" id="159417"/>
    <lineage>
        <taxon>Eukaryota</taxon>
        <taxon>Metazoa</taxon>
        <taxon>Chordata</taxon>
        <taxon>Tunicata</taxon>
        <taxon>Ascidiacea</taxon>
        <taxon>Aplousobranchia</taxon>
        <taxon>Clavelinidae</taxon>
        <taxon>Clavelina</taxon>
    </lineage>
</organism>
<dbReference type="Proteomes" id="UP001642483">
    <property type="component" value="Unassembled WGS sequence"/>
</dbReference>
<comment type="caution">
    <text evidence="2">The sequence shown here is derived from an EMBL/GenBank/DDBJ whole genome shotgun (WGS) entry which is preliminary data.</text>
</comment>
<dbReference type="Pfam" id="PF13424">
    <property type="entry name" value="TPR_12"/>
    <property type="match status" value="1"/>
</dbReference>
<evidence type="ECO:0000256" key="1">
    <source>
        <dbReference type="PROSITE-ProRule" id="PRU00339"/>
    </source>
</evidence>
<dbReference type="InterPro" id="IPR019734">
    <property type="entry name" value="TPR_rpt"/>
</dbReference>
<dbReference type="SMART" id="SM00028">
    <property type="entry name" value="TPR"/>
    <property type="match status" value="2"/>
</dbReference>
<gene>
    <name evidence="2" type="ORF">CVLEPA_LOCUS2911</name>
</gene>
<sequence length="197" mass="22924">MGTLCTRATTKSWAQRCTVDTILCSGCILCDASIQGITFLVALLYQLAINEYMEASKYIASVDQRDEPWKEISRANCFYNIGFCLYKLGDYDAAINEAEKSLYHYEQHHGSVNNKCICYTFLGWCHLKRNEYDKALTYFQTELDLRLQFVPTEKQDSDEDIKFARSNIQICQNSLTPWYAKIICCCRKKYRHVYITT</sequence>
<keyword evidence="1" id="KW-0802">TPR repeat</keyword>
<proteinExistence type="predicted"/>
<protein>
    <submittedName>
        <fullName evidence="2">Uncharacterized protein</fullName>
    </submittedName>
</protein>
<reference evidence="2 3" key="1">
    <citation type="submission" date="2024-02" db="EMBL/GenBank/DDBJ databases">
        <authorList>
            <person name="Daric V."/>
            <person name="Darras S."/>
        </authorList>
    </citation>
    <scope>NUCLEOTIDE SEQUENCE [LARGE SCALE GENOMIC DNA]</scope>
</reference>
<dbReference type="InterPro" id="IPR011990">
    <property type="entry name" value="TPR-like_helical_dom_sf"/>
</dbReference>